<reference evidence="3" key="1">
    <citation type="journal article" date="2016" name="Nat. Commun.">
        <title>The Gonium pectorale genome demonstrates co-option of cell cycle regulation during the evolution of multicellularity.</title>
        <authorList>
            <person name="Hanschen E.R."/>
            <person name="Marriage T.N."/>
            <person name="Ferris P.J."/>
            <person name="Hamaji T."/>
            <person name="Toyoda A."/>
            <person name="Fujiyama A."/>
            <person name="Neme R."/>
            <person name="Noguchi H."/>
            <person name="Minakuchi Y."/>
            <person name="Suzuki M."/>
            <person name="Kawai-Toyooka H."/>
            <person name="Smith D.R."/>
            <person name="Sparks H."/>
            <person name="Anderson J."/>
            <person name="Bakaric R."/>
            <person name="Luria V."/>
            <person name="Karger A."/>
            <person name="Kirschner M.W."/>
            <person name="Durand P.M."/>
            <person name="Michod R.E."/>
            <person name="Nozaki H."/>
            <person name="Olson B.J."/>
        </authorList>
    </citation>
    <scope>NUCLEOTIDE SEQUENCE [LARGE SCALE GENOMIC DNA]</scope>
    <source>
        <strain evidence="3">NIES-2863</strain>
    </source>
</reference>
<proteinExistence type="predicted"/>
<feature type="compositionally biased region" description="Gly residues" evidence="1">
    <location>
        <begin position="119"/>
        <end position="132"/>
    </location>
</feature>
<keyword evidence="3" id="KW-1185">Reference proteome</keyword>
<name>A0A150GIP3_GONPE</name>
<dbReference type="EMBL" id="LSYV01000021">
    <property type="protein sequence ID" value="KXZ49672.1"/>
    <property type="molecule type" value="Genomic_DNA"/>
</dbReference>
<feature type="region of interest" description="Disordered" evidence="1">
    <location>
        <begin position="108"/>
        <end position="132"/>
    </location>
</feature>
<evidence type="ECO:0000313" key="2">
    <source>
        <dbReference type="EMBL" id="KXZ49672.1"/>
    </source>
</evidence>
<dbReference type="OrthoDB" id="551234at2759"/>
<accession>A0A150GIP3</accession>
<dbReference type="Proteomes" id="UP000075714">
    <property type="component" value="Unassembled WGS sequence"/>
</dbReference>
<feature type="region of interest" description="Disordered" evidence="1">
    <location>
        <begin position="12"/>
        <end position="41"/>
    </location>
</feature>
<feature type="compositionally biased region" description="Basic and acidic residues" evidence="1">
    <location>
        <begin position="13"/>
        <end position="28"/>
    </location>
</feature>
<feature type="compositionally biased region" description="Low complexity" evidence="1">
    <location>
        <begin position="108"/>
        <end position="118"/>
    </location>
</feature>
<sequence length="994" mass="96867">MYGLAHRALQLLQERDTQPDDDVGDSRRGKQARGTNRARKPTTWTWAMAQLLDLLRQYPGGLAEPAIMTEILSRRIRKQGKLDCSAAGPWDGGLDAAGALAARPSLPPGGATSAAAAASGGGGPAAGPSGSGVVGQALPGQVSLAALTKGAGRAAGPQAAAAQLSAPTAVAVVADVECLRQPHGAGPPYETAGGSWLLHLGEDDGRGGGPSGGPGGGSAVSMHLHSELRLMAMGRNPLLAAGRRVRLTGVPPRTGNGAAGPQASRLLPARFLVPELPRPLLAAGGGWPHFDALRHGGNEPLPLHQASHGALASLAPGSRASVTGWVLARVAAVAPPPPRQPGVFDRHRERVVQLVDSGGAITSGAAAGTAATAAATSAAAASPATAPLVLYGDCVALGDLLLPGDLIAIYQPGVLVLSDAAAAAAAAVVTTAAAPRERERLVYEHGPDTLVVVIEEEAAGGANGGGGGTGAGPGGDGLSEEAQRGGAPGPAAMEVDCGAAGPWPLRDQGQGRDQDQGLLQQPQQLQWRAGTLATGSAGVGVGSAGARGILSQGAGPPSHAVLGLGGAAGRAAGAAAGGSPEGSPAGTGGGAAAASAAGAVSAAIPVSGGRTVLVGRVETLLGFSHGAGSKHGGRLRALLSDGTGCAAVEMQLAAGSKAPVALATSPVIAASGGGGAVHAGQIQTMVWAEAGAGCEAYSLTAMPATITTPPLLAALAAAARQLPDPRDAWGRDVPYLQRPYCGCDVEREDRNGQSPVAAAAAAAARAVPAPLVAAAVREAAAEGPAPDGLCGGLAAVVVVAAADVSTHRVHRSCGRPVQRAAPMDFFDDEDEDMGGGGGGGGGGAGGTGGSGAAATTAAANPAAAVQDTPSKDQSMALLGVSAAAFHSLPTDRRRSVVQACLRDRRGGPRRCVAALYPRPQPLRPGGGGREVAAVLSFDGCASNPGAAAPPGPPAAAAVPGRVGGGGGAAGGSAAAGGCCEPRRFWAVAQLHNVD</sequence>
<evidence type="ECO:0000256" key="1">
    <source>
        <dbReference type="SAM" id="MobiDB-lite"/>
    </source>
</evidence>
<feature type="region of interest" description="Disordered" evidence="1">
    <location>
        <begin position="461"/>
        <end position="517"/>
    </location>
</feature>
<feature type="compositionally biased region" description="Gly residues" evidence="1">
    <location>
        <begin position="461"/>
        <end position="477"/>
    </location>
</feature>
<gene>
    <name evidence="2" type="ORF">GPECTOR_20g529</name>
</gene>
<feature type="compositionally biased region" description="Gly residues" evidence="1">
    <location>
        <begin position="834"/>
        <end position="851"/>
    </location>
</feature>
<feature type="region of interest" description="Disordered" evidence="1">
    <location>
        <begin position="821"/>
        <end position="854"/>
    </location>
</feature>
<evidence type="ECO:0000313" key="3">
    <source>
        <dbReference type="Proteomes" id="UP000075714"/>
    </source>
</evidence>
<protein>
    <submittedName>
        <fullName evidence="2">Uncharacterized protein</fullName>
    </submittedName>
</protein>
<feature type="region of interest" description="Disordered" evidence="1">
    <location>
        <begin position="571"/>
        <end position="591"/>
    </location>
</feature>
<feature type="compositionally biased region" description="Gly residues" evidence="1">
    <location>
        <begin position="575"/>
        <end position="591"/>
    </location>
</feature>
<dbReference type="AlphaFoldDB" id="A0A150GIP3"/>
<organism evidence="2 3">
    <name type="scientific">Gonium pectorale</name>
    <name type="common">Green alga</name>
    <dbReference type="NCBI Taxonomy" id="33097"/>
    <lineage>
        <taxon>Eukaryota</taxon>
        <taxon>Viridiplantae</taxon>
        <taxon>Chlorophyta</taxon>
        <taxon>core chlorophytes</taxon>
        <taxon>Chlorophyceae</taxon>
        <taxon>CS clade</taxon>
        <taxon>Chlamydomonadales</taxon>
        <taxon>Volvocaceae</taxon>
        <taxon>Gonium</taxon>
    </lineage>
</organism>
<comment type="caution">
    <text evidence="2">The sequence shown here is derived from an EMBL/GenBank/DDBJ whole genome shotgun (WGS) entry which is preliminary data.</text>
</comment>